<accession>A0A0C2NZR9</accession>
<organism evidence="3 4">
    <name type="scientific">Vibrio renipiscarius</name>
    <dbReference type="NCBI Taxonomy" id="1461322"/>
    <lineage>
        <taxon>Bacteria</taxon>
        <taxon>Pseudomonadati</taxon>
        <taxon>Pseudomonadota</taxon>
        <taxon>Gammaproteobacteria</taxon>
        <taxon>Vibrionales</taxon>
        <taxon>Vibrionaceae</taxon>
        <taxon>Vibrio</taxon>
    </lineage>
</organism>
<dbReference type="GO" id="GO:1901135">
    <property type="term" value="P:carbohydrate derivative metabolic process"/>
    <property type="evidence" value="ECO:0007669"/>
    <property type="project" value="UniProtKB-ARBA"/>
</dbReference>
<dbReference type="Pfam" id="PF13439">
    <property type="entry name" value="Glyco_transf_4"/>
    <property type="match status" value="1"/>
</dbReference>
<dbReference type="PANTHER" id="PTHR12526:SF630">
    <property type="entry name" value="GLYCOSYLTRANSFERASE"/>
    <property type="match status" value="1"/>
</dbReference>
<dbReference type="InterPro" id="IPR001296">
    <property type="entry name" value="Glyco_trans_1"/>
</dbReference>
<protein>
    <recommendedName>
        <fullName evidence="5">Glycosyl transferase family 1 domain-containing protein</fullName>
    </recommendedName>
</protein>
<keyword evidence="4" id="KW-1185">Reference proteome</keyword>
<dbReference type="GO" id="GO:0016757">
    <property type="term" value="F:glycosyltransferase activity"/>
    <property type="evidence" value="ECO:0007669"/>
    <property type="project" value="InterPro"/>
</dbReference>
<evidence type="ECO:0008006" key="5">
    <source>
        <dbReference type="Google" id="ProtNLM"/>
    </source>
</evidence>
<dbReference type="Pfam" id="PF00534">
    <property type="entry name" value="Glycos_transf_1"/>
    <property type="match status" value="1"/>
</dbReference>
<dbReference type="InterPro" id="IPR028098">
    <property type="entry name" value="Glyco_trans_4-like_N"/>
</dbReference>
<dbReference type="Gene3D" id="3.40.50.2000">
    <property type="entry name" value="Glycogen Phosphorylase B"/>
    <property type="match status" value="2"/>
</dbReference>
<dbReference type="EMBL" id="JTKH01000020">
    <property type="protein sequence ID" value="KII77750.1"/>
    <property type="molecule type" value="Genomic_DNA"/>
</dbReference>
<evidence type="ECO:0000259" key="2">
    <source>
        <dbReference type="Pfam" id="PF13439"/>
    </source>
</evidence>
<feature type="domain" description="Glycosyl transferase family 1" evidence="1">
    <location>
        <begin position="187"/>
        <end position="333"/>
    </location>
</feature>
<evidence type="ECO:0000313" key="3">
    <source>
        <dbReference type="EMBL" id="KII77750.1"/>
    </source>
</evidence>
<dbReference type="Proteomes" id="UP000031672">
    <property type="component" value="Unassembled WGS sequence"/>
</dbReference>
<dbReference type="RefSeq" id="WP_040990635.1">
    <property type="nucleotide sequence ID" value="NZ_JTKH01000020.1"/>
</dbReference>
<evidence type="ECO:0000259" key="1">
    <source>
        <dbReference type="Pfam" id="PF00534"/>
    </source>
</evidence>
<dbReference type="OrthoDB" id="9792269at2"/>
<evidence type="ECO:0000313" key="4">
    <source>
        <dbReference type="Proteomes" id="UP000031672"/>
    </source>
</evidence>
<gene>
    <name evidence="3" type="ORF">OJ16_11120</name>
</gene>
<dbReference type="SUPFAM" id="SSF53756">
    <property type="entry name" value="UDP-Glycosyltransferase/glycogen phosphorylase"/>
    <property type="match status" value="1"/>
</dbReference>
<accession>A0A0C2NN96</accession>
<dbReference type="STRING" id="1461322.OJ16_11120"/>
<name>A0A0C2NZR9_9VIBR</name>
<dbReference type="AlphaFoldDB" id="A0A0C2NZR9"/>
<proteinExistence type="predicted"/>
<sequence length="374" mass="42608">MNKIKIMFLMPFLGGGGTERVISLLCNNLDPEKFDVTLTLVKKEGRYIDNVSDHVKIITIDKPRVRNAIFDIVKLVNSERPDILFSSLGEFNLVVSMIKCFFNKYTVVITRESNTVSSANKDKSYPALYNFLYKTVYKNLDNIICQCHFMERDLIENYGIDKNSIKVINNPVDVKYICGITENSERSLSQIQDKLRIVVAGRLENQKGFDLLLRALSRVKRKYELIILGDGTKKEELEDLASKLNISDKVKFKGTVSNPFFYFKNSDVYILSSRYEGFPNVVLEACIIGLPIIAYNSPGGTADIINSNIIGDLVTYGECEEINIECLAESIEKFDSGHYKSDEIINDITNRFGVDKIIEEYSRYFFSLVESRVV</sequence>
<dbReference type="CDD" id="cd03811">
    <property type="entry name" value="GT4_GT28_WabH-like"/>
    <property type="match status" value="1"/>
</dbReference>
<feature type="domain" description="Glycosyltransferase subfamily 4-like N-terminal" evidence="2">
    <location>
        <begin position="16"/>
        <end position="175"/>
    </location>
</feature>
<comment type="caution">
    <text evidence="3">The sequence shown here is derived from an EMBL/GenBank/DDBJ whole genome shotgun (WGS) entry which is preliminary data.</text>
</comment>
<dbReference type="PANTHER" id="PTHR12526">
    <property type="entry name" value="GLYCOSYLTRANSFERASE"/>
    <property type="match status" value="1"/>
</dbReference>
<reference evidence="3 4" key="1">
    <citation type="submission" date="2014-11" db="EMBL/GenBank/DDBJ databases">
        <title>Draft Genome Sequence of Vibrio piscirenalis strains CECT 8603T and CECT 8604, two marine Gammaproteobacterium isolated from cultured gilthead sea bream (Sparus aurata).</title>
        <authorList>
            <person name="Arahal D.R."/>
            <person name="Rodrigo-Torres L."/>
            <person name="Lucena T."/>
            <person name="Pujalte M.J."/>
        </authorList>
    </citation>
    <scope>NUCLEOTIDE SEQUENCE [LARGE SCALE GENOMIC DNA]</scope>
    <source>
        <strain evidence="3 4">DCR 1-4-2</strain>
    </source>
</reference>